<dbReference type="InterPro" id="IPR013691">
    <property type="entry name" value="MeTrfase_14"/>
</dbReference>
<keyword evidence="4" id="KW-1185">Reference proteome</keyword>
<dbReference type="PANTHER" id="PTHR43861">
    <property type="entry name" value="TRANS-ACONITATE 2-METHYLTRANSFERASE-RELATED"/>
    <property type="match status" value="1"/>
</dbReference>
<evidence type="ECO:0000259" key="1">
    <source>
        <dbReference type="Pfam" id="PF08421"/>
    </source>
</evidence>
<dbReference type="SUPFAM" id="SSF53335">
    <property type="entry name" value="S-adenosyl-L-methionine-dependent methyltransferases"/>
    <property type="match status" value="1"/>
</dbReference>
<dbReference type="Proteomes" id="UP000635384">
    <property type="component" value="Unassembled WGS sequence"/>
</dbReference>
<evidence type="ECO:0000313" key="4">
    <source>
        <dbReference type="Proteomes" id="UP000635384"/>
    </source>
</evidence>
<dbReference type="GO" id="GO:0008168">
    <property type="term" value="F:methyltransferase activity"/>
    <property type="evidence" value="ECO:0007669"/>
    <property type="project" value="UniProtKB-KW"/>
</dbReference>
<dbReference type="RefSeq" id="WP_190786585.1">
    <property type="nucleotide sequence ID" value="NZ_JACXLC010000001.1"/>
</dbReference>
<reference evidence="3 4" key="1">
    <citation type="submission" date="2020-09" db="EMBL/GenBank/DDBJ databases">
        <authorList>
            <person name="Yoon J.-W."/>
        </authorList>
    </citation>
    <scope>NUCLEOTIDE SEQUENCE [LARGE SCALE GENOMIC DNA]</scope>
    <source>
        <strain evidence="3 4">KMU-140</strain>
    </source>
</reference>
<evidence type="ECO:0000313" key="3">
    <source>
        <dbReference type="EMBL" id="MBD2841007.1"/>
    </source>
</evidence>
<dbReference type="Pfam" id="PF13489">
    <property type="entry name" value="Methyltransf_23"/>
    <property type="match status" value="1"/>
</dbReference>
<proteinExistence type="predicted"/>
<dbReference type="InterPro" id="IPR013630">
    <property type="entry name" value="Methyltransf_Zn-bd_dom_put"/>
</dbReference>
<feature type="domain" description="Methyltransferase putative zinc binding" evidence="1">
    <location>
        <begin position="18"/>
        <end position="79"/>
    </location>
</feature>
<organism evidence="3 4">
    <name type="scientific">Erythrobacter rubeus</name>
    <dbReference type="NCBI Taxonomy" id="2760803"/>
    <lineage>
        <taxon>Bacteria</taxon>
        <taxon>Pseudomonadati</taxon>
        <taxon>Pseudomonadota</taxon>
        <taxon>Alphaproteobacteria</taxon>
        <taxon>Sphingomonadales</taxon>
        <taxon>Erythrobacteraceae</taxon>
        <taxon>Erythrobacter/Porphyrobacter group</taxon>
        <taxon>Erythrobacter</taxon>
    </lineage>
</organism>
<dbReference type="Gene3D" id="6.20.50.110">
    <property type="entry name" value="Methyltransferase, zinc-binding domain"/>
    <property type="match status" value="1"/>
</dbReference>
<dbReference type="GO" id="GO:0032259">
    <property type="term" value="P:methylation"/>
    <property type="evidence" value="ECO:0007669"/>
    <property type="project" value="UniProtKB-KW"/>
</dbReference>
<dbReference type="Gene3D" id="3.40.50.720">
    <property type="entry name" value="NAD(P)-binding Rossmann-like Domain"/>
    <property type="match status" value="1"/>
</dbReference>
<dbReference type="InterPro" id="IPR038576">
    <property type="entry name" value="Methyltransf_Zn-bd_dom_put_sf"/>
</dbReference>
<dbReference type="CDD" id="cd02440">
    <property type="entry name" value="AdoMet_MTases"/>
    <property type="match status" value="1"/>
</dbReference>
<gene>
    <name evidence="3" type="ORF">IB285_01925</name>
</gene>
<sequence>MHQAGTPKSSALTALKNCRHCSQPLVTQLSNLGLSPVANDLVHMAQQDEPELHYPLEVRVCDNCLLAQVVHTLKSDDLFRADYTYFSSHSSTWLDHAKAYVEAMQKRLALGAASKVVELASNDGYLLQYVKAAGIPCLGIEPTEGPAEMARSSGLDVRSEFFTEELGNALADEGWTADLIVANNVLAHVPDINDFVRGAKALLKPEGIATYEVQHLLRLMQGNQFDTIYHEHFSYLSLFAAERIFEAAGLRVFAAESLPTHGGSVRFYVCHAKASWRDEPSLEQMREEERAYGLDNPATYTAWNREVQETKMSLIQLCLDLKRQGKTIAAYGAPAKGVTLLNYCGIGSDIIDFTVDRAPSKQGKLMPGVRIPILDPSHIREVKPDFVMILPWNLKEEIKSQIDYVREWGGQFIVPVPQAAIEA</sequence>
<keyword evidence="3" id="KW-0808">Transferase</keyword>
<dbReference type="Pfam" id="PF08484">
    <property type="entry name" value="Methyltransf_14"/>
    <property type="match status" value="1"/>
</dbReference>
<name>A0ABR8KKZ9_9SPHN</name>
<keyword evidence="3" id="KW-0489">Methyltransferase</keyword>
<dbReference type="InterPro" id="IPR029063">
    <property type="entry name" value="SAM-dependent_MTases_sf"/>
</dbReference>
<dbReference type="Gene3D" id="6.10.250.3100">
    <property type="match status" value="1"/>
</dbReference>
<feature type="domain" description="C-methyltransferase" evidence="2">
    <location>
        <begin position="259"/>
        <end position="417"/>
    </location>
</feature>
<dbReference type="Pfam" id="PF08421">
    <property type="entry name" value="Methyltransf_13"/>
    <property type="match status" value="1"/>
</dbReference>
<dbReference type="Gene3D" id="3.40.50.150">
    <property type="entry name" value="Vaccinia Virus protein VP39"/>
    <property type="match status" value="1"/>
</dbReference>
<protein>
    <submittedName>
        <fullName evidence="3">Class I SAM-dependent methyltransferase</fullName>
    </submittedName>
</protein>
<comment type="caution">
    <text evidence="3">The sequence shown here is derived from an EMBL/GenBank/DDBJ whole genome shotgun (WGS) entry which is preliminary data.</text>
</comment>
<dbReference type="EMBL" id="JACXLC010000001">
    <property type="protein sequence ID" value="MBD2841007.1"/>
    <property type="molecule type" value="Genomic_DNA"/>
</dbReference>
<dbReference type="PANTHER" id="PTHR43861:SF5">
    <property type="entry name" value="BLL5978 PROTEIN"/>
    <property type="match status" value="1"/>
</dbReference>
<evidence type="ECO:0000259" key="2">
    <source>
        <dbReference type="Pfam" id="PF08484"/>
    </source>
</evidence>
<accession>A0ABR8KKZ9</accession>